<proteinExistence type="predicted"/>
<evidence type="ECO:0000313" key="1">
    <source>
        <dbReference type="EMBL" id="QIQ06545.1"/>
    </source>
</evidence>
<accession>A0A6G9H7M5</accession>
<name>A0A6G9H7M5_9ACTN</name>
<gene>
    <name evidence="1" type="ORF">HA039_33335</name>
</gene>
<dbReference type="KEGG" id="slia:HA039_33335"/>
<keyword evidence="2" id="KW-1185">Reference proteome</keyword>
<sequence>MAMEALSKLMDQISPAHQEWVESLSRERQLELLKMWEDHGGNTELGNIGSDSNSVDPDALIEKFRKH</sequence>
<protein>
    <submittedName>
        <fullName evidence="1">Uncharacterized protein</fullName>
    </submittedName>
</protein>
<evidence type="ECO:0000313" key="2">
    <source>
        <dbReference type="Proteomes" id="UP000501179"/>
    </source>
</evidence>
<dbReference type="EMBL" id="CP050177">
    <property type="protein sequence ID" value="QIQ06545.1"/>
    <property type="molecule type" value="Genomic_DNA"/>
</dbReference>
<dbReference type="RefSeq" id="WP_167035757.1">
    <property type="nucleotide sequence ID" value="NZ_CP050177.1"/>
</dbReference>
<dbReference type="Proteomes" id="UP000501179">
    <property type="component" value="Chromosome"/>
</dbReference>
<reference evidence="1 2" key="1">
    <citation type="submission" date="2020-03" db="EMBL/GenBank/DDBJ databases">
        <title>A novel species.</title>
        <authorList>
            <person name="Gao J."/>
        </authorList>
    </citation>
    <scope>NUCLEOTIDE SEQUENCE [LARGE SCALE GENOMIC DNA]</scope>
    <source>
        <strain evidence="1 2">QMT-12</strain>
    </source>
</reference>
<dbReference type="AlphaFoldDB" id="A0A6G9H7M5"/>
<organism evidence="1 2">
    <name type="scientific">Streptomyces liangshanensis</name>
    <dbReference type="NCBI Taxonomy" id="2717324"/>
    <lineage>
        <taxon>Bacteria</taxon>
        <taxon>Bacillati</taxon>
        <taxon>Actinomycetota</taxon>
        <taxon>Actinomycetes</taxon>
        <taxon>Kitasatosporales</taxon>
        <taxon>Streptomycetaceae</taxon>
        <taxon>Streptomyces</taxon>
    </lineage>
</organism>